<reference evidence="1" key="1">
    <citation type="journal article" date="2020" name="Stud. Mycol.">
        <title>101 Dothideomycetes genomes: a test case for predicting lifestyles and emergence of pathogens.</title>
        <authorList>
            <person name="Haridas S."/>
            <person name="Albert R."/>
            <person name="Binder M."/>
            <person name="Bloem J."/>
            <person name="Labutti K."/>
            <person name="Salamov A."/>
            <person name="Andreopoulos B."/>
            <person name="Baker S."/>
            <person name="Barry K."/>
            <person name="Bills G."/>
            <person name="Bluhm B."/>
            <person name="Cannon C."/>
            <person name="Castanera R."/>
            <person name="Culley D."/>
            <person name="Daum C."/>
            <person name="Ezra D."/>
            <person name="Gonzalez J."/>
            <person name="Henrissat B."/>
            <person name="Kuo A."/>
            <person name="Liang C."/>
            <person name="Lipzen A."/>
            <person name="Lutzoni F."/>
            <person name="Magnuson J."/>
            <person name="Mondo S."/>
            <person name="Nolan M."/>
            <person name="Ohm R."/>
            <person name="Pangilinan J."/>
            <person name="Park H.-J."/>
            <person name="Ramirez L."/>
            <person name="Alfaro M."/>
            <person name="Sun H."/>
            <person name="Tritt A."/>
            <person name="Yoshinaga Y."/>
            <person name="Zwiers L.-H."/>
            <person name="Turgeon B."/>
            <person name="Goodwin S."/>
            <person name="Spatafora J."/>
            <person name="Crous P."/>
            <person name="Grigoriev I."/>
        </authorList>
    </citation>
    <scope>NUCLEOTIDE SEQUENCE</scope>
    <source>
        <strain evidence="1">CBS 130266</strain>
    </source>
</reference>
<dbReference type="EMBL" id="MU007124">
    <property type="protein sequence ID" value="KAF2418768.1"/>
    <property type="molecule type" value="Genomic_DNA"/>
</dbReference>
<name>A0A9P4NF90_9PEZI</name>
<keyword evidence="2" id="KW-1185">Reference proteome</keyword>
<dbReference type="Proteomes" id="UP000800235">
    <property type="component" value="Unassembled WGS sequence"/>
</dbReference>
<dbReference type="AlphaFoldDB" id="A0A9P4NF90"/>
<gene>
    <name evidence="1" type="ORF">EJ08DRAFT_702982</name>
</gene>
<sequence length="295" mass="33717">MVWMVPFPRSKRARSPTSTAIRKTTEALKKKTKIDGKSQPLVSEAYVPLSKSEIFPFLQLPAEIRNKIYELTLNWNGIHNAIKSLEARYDDDNDELAPLLTAGRSKLHRQVLLHFMKRRQTPVILRLNIQITQESLAILHAIPLVFEFRVTRNAFEGIGWFSQGLGSIGYPFMGSCTIRQLREVHFTVPTPLHELEAATQLVADYNRYWIQLFRICGNWTGDNKSMTSNLKKLVIRIGKTKWVIPARRKSVFEAIIQTESISEAKLGGVMAFHIRLRAVLETAARDGHIDRVEDV</sequence>
<proteinExistence type="predicted"/>
<dbReference type="OrthoDB" id="3510794at2759"/>
<evidence type="ECO:0000313" key="2">
    <source>
        <dbReference type="Proteomes" id="UP000800235"/>
    </source>
</evidence>
<evidence type="ECO:0000313" key="1">
    <source>
        <dbReference type="EMBL" id="KAF2418768.1"/>
    </source>
</evidence>
<accession>A0A9P4NF90</accession>
<organism evidence="1 2">
    <name type="scientific">Tothia fuscella</name>
    <dbReference type="NCBI Taxonomy" id="1048955"/>
    <lineage>
        <taxon>Eukaryota</taxon>
        <taxon>Fungi</taxon>
        <taxon>Dikarya</taxon>
        <taxon>Ascomycota</taxon>
        <taxon>Pezizomycotina</taxon>
        <taxon>Dothideomycetes</taxon>
        <taxon>Pleosporomycetidae</taxon>
        <taxon>Venturiales</taxon>
        <taxon>Cylindrosympodiaceae</taxon>
        <taxon>Tothia</taxon>
    </lineage>
</organism>
<protein>
    <submittedName>
        <fullName evidence="1">Uncharacterized protein</fullName>
    </submittedName>
</protein>
<comment type="caution">
    <text evidence="1">The sequence shown here is derived from an EMBL/GenBank/DDBJ whole genome shotgun (WGS) entry which is preliminary data.</text>
</comment>